<protein>
    <recommendedName>
        <fullName evidence="2">CAAX prenyl protease 2/Lysostaphin resistance protein A-like domain-containing protein</fullName>
    </recommendedName>
</protein>
<sequence length="236" mass="24940" precursor="true">MDGIFTIGAIIALLLAAGGAIAALTGRGGVSFRWLFVAAGLVLLNDALLTRFYRLVPDLIHGHWNWQGKLTALLVTLAVAALPAFGWRASGLTLRQADLKAPLIVAGLYGLLFVGLALALPNAPVTAETLAFQLTMPGLEEEAFYRGILLLALDRAFIGRARFLGVDWSWGAALSCALFGLAHAFGISRGEVSFEPLAFALTAGPSLIAVWLRLRTGSILLPVLMHNLGNAASLLV</sequence>
<keyword evidence="4" id="KW-1185">Reference proteome</keyword>
<reference evidence="3 4" key="1">
    <citation type="journal article" date="2013" name="Genome Announc.">
        <title>Draft Genome Sequence for Caulobacter sp. Strain OR37, a Bacterium Tolerant to Heavy Metals.</title>
        <authorList>
            <person name="Utturkar S.M."/>
            <person name="Bollmann A."/>
            <person name="Brzoska R.M."/>
            <person name="Klingeman D.M."/>
            <person name="Epstein S.E."/>
            <person name="Palumbo A.V."/>
            <person name="Brown S.D."/>
        </authorList>
    </citation>
    <scope>NUCLEOTIDE SEQUENCE [LARGE SCALE GENOMIC DNA]</scope>
    <source>
        <strain evidence="3 4">OR37</strain>
    </source>
</reference>
<dbReference type="Proteomes" id="UP000013063">
    <property type="component" value="Unassembled WGS sequence"/>
</dbReference>
<dbReference type="PATRIC" id="fig|1292034.3.peg.3353"/>
<evidence type="ECO:0000259" key="2">
    <source>
        <dbReference type="Pfam" id="PF02517"/>
    </source>
</evidence>
<keyword evidence="1" id="KW-0472">Membrane</keyword>
<organism evidence="3 4">
    <name type="scientific">Caulobacter vibrioides OR37</name>
    <dbReference type="NCBI Taxonomy" id="1292034"/>
    <lineage>
        <taxon>Bacteria</taxon>
        <taxon>Pseudomonadati</taxon>
        <taxon>Pseudomonadota</taxon>
        <taxon>Alphaproteobacteria</taxon>
        <taxon>Caulobacterales</taxon>
        <taxon>Caulobacteraceae</taxon>
        <taxon>Caulobacter</taxon>
    </lineage>
</organism>
<keyword evidence="1" id="KW-1133">Transmembrane helix</keyword>
<dbReference type="GO" id="GO:0080120">
    <property type="term" value="P:CAAX-box protein maturation"/>
    <property type="evidence" value="ECO:0007669"/>
    <property type="project" value="UniProtKB-ARBA"/>
</dbReference>
<feature type="transmembrane region" description="Helical" evidence="1">
    <location>
        <begin position="163"/>
        <end position="185"/>
    </location>
</feature>
<evidence type="ECO:0000313" key="3">
    <source>
        <dbReference type="EMBL" id="ENZ80664.1"/>
    </source>
</evidence>
<dbReference type="NCBIfam" id="NF047635">
    <property type="entry name" value="CPBP_Sphingo"/>
    <property type="match status" value="1"/>
</dbReference>
<dbReference type="OrthoDB" id="877230at2"/>
<accession>R0EF49</accession>
<dbReference type="GO" id="GO:0004175">
    <property type="term" value="F:endopeptidase activity"/>
    <property type="evidence" value="ECO:0007669"/>
    <property type="project" value="UniProtKB-ARBA"/>
</dbReference>
<dbReference type="InterPro" id="IPR003675">
    <property type="entry name" value="Rce1/LyrA-like_dom"/>
</dbReference>
<dbReference type="EMBL" id="APMP01000027">
    <property type="protein sequence ID" value="ENZ80664.1"/>
    <property type="molecule type" value="Genomic_DNA"/>
</dbReference>
<feature type="transmembrane region" description="Helical" evidence="1">
    <location>
        <begin position="70"/>
        <end position="89"/>
    </location>
</feature>
<name>R0EF49_CAUVI</name>
<gene>
    <name evidence="3" type="ORF">OR37_03382</name>
</gene>
<dbReference type="STRING" id="1292034.OR37_03382"/>
<feature type="domain" description="CAAX prenyl protease 2/Lysostaphin resistance protein A-like" evidence="2">
    <location>
        <begin position="130"/>
        <end position="231"/>
    </location>
</feature>
<dbReference type="RefSeq" id="WP_004622508.1">
    <property type="nucleotide sequence ID" value="NZ_APMP01000027.1"/>
</dbReference>
<proteinExistence type="predicted"/>
<dbReference type="AlphaFoldDB" id="R0EF49"/>
<feature type="transmembrane region" description="Helical" evidence="1">
    <location>
        <begin position="32"/>
        <end position="49"/>
    </location>
</feature>
<keyword evidence="1" id="KW-0812">Transmembrane</keyword>
<feature type="transmembrane region" description="Helical" evidence="1">
    <location>
        <begin position="197"/>
        <end position="214"/>
    </location>
</feature>
<evidence type="ECO:0000313" key="4">
    <source>
        <dbReference type="Proteomes" id="UP000013063"/>
    </source>
</evidence>
<dbReference type="eggNOG" id="COG1266">
    <property type="taxonomic scope" value="Bacteria"/>
</dbReference>
<feature type="transmembrane region" description="Helical" evidence="1">
    <location>
        <begin position="101"/>
        <end position="120"/>
    </location>
</feature>
<comment type="caution">
    <text evidence="3">The sequence shown here is derived from an EMBL/GenBank/DDBJ whole genome shotgun (WGS) entry which is preliminary data.</text>
</comment>
<evidence type="ECO:0000256" key="1">
    <source>
        <dbReference type="SAM" id="Phobius"/>
    </source>
</evidence>
<dbReference type="Pfam" id="PF02517">
    <property type="entry name" value="Rce1-like"/>
    <property type="match status" value="1"/>
</dbReference>